<feature type="domain" description="Nuclear pore localisation protein Npl4 ubiquitin-like" evidence="2">
    <location>
        <begin position="1"/>
        <end position="75"/>
    </location>
</feature>
<gene>
    <name evidence="3" type="ORF">CROS1312_LOCUS1811</name>
</gene>
<feature type="domain" description="Nuclear pore localisation protein NPL4 C-terminal" evidence="1">
    <location>
        <begin position="147"/>
        <end position="267"/>
    </location>
</feature>
<organism evidence="3">
    <name type="scientific">Chloropicon roscoffensis</name>
    <dbReference type="NCBI Taxonomy" id="1461544"/>
    <lineage>
        <taxon>Eukaryota</taxon>
        <taxon>Viridiplantae</taxon>
        <taxon>Chlorophyta</taxon>
        <taxon>Chloropicophyceae</taxon>
        <taxon>Chloropicales</taxon>
        <taxon>Chloropicaceae</taxon>
        <taxon>Chloropicon</taxon>
    </lineage>
</organism>
<reference evidence="3" key="1">
    <citation type="submission" date="2021-01" db="EMBL/GenBank/DDBJ databases">
        <authorList>
            <person name="Corre E."/>
            <person name="Pelletier E."/>
            <person name="Niang G."/>
            <person name="Scheremetjew M."/>
            <person name="Finn R."/>
            <person name="Kale V."/>
            <person name="Holt S."/>
            <person name="Cochrane G."/>
            <person name="Meng A."/>
            <person name="Brown T."/>
            <person name="Cohen L."/>
        </authorList>
    </citation>
    <scope>NUCLEOTIDE SEQUENCE</scope>
    <source>
        <strain evidence="3">RCC2335</strain>
    </source>
</reference>
<evidence type="ECO:0000313" key="3">
    <source>
        <dbReference type="EMBL" id="CAD9722543.1"/>
    </source>
</evidence>
<evidence type="ECO:0000259" key="1">
    <source>
        <dbReference type="Pfam" id="PF05021"/>
    </source>
</evidence>
<dbReference type="InterPro" id="IPR007717">
    <property type="entry name" value="NPL4_C"/>
</dbReference>
<dbReference type="SUPFAM" id="SSF54236">
    <property type="entry name" value="Ubiquitin-like"/>
    <property type="match status" value="1"/>
</dbReference>
<dbReference type="InterPro" id="IPR016563">
    <property type="entry name" value="Npl4"/>
</dbReference>
<dbReference type="Gene3D" id="3.40.140.10">
    <property type="entry name" value="Cytidine Deaminase, domain 2"/>
    <property type="match status" value="1"/>
</dbReference>
<dbReference type="AlphaFoldDB" id="A0A7S2TAC7"/>
<dbReference type="PANTHER" id="PTHR12710">
    <property type="entry name" value="NUCLEAR PROTEIN LOCALIZATION 4"/>
    <property type="match status" value="1"/>
</dbReference>
<dbReference type="CDD" id="cd17055">
    <property type="entry name" value="Ubl_AtNPL4_like"/>
    <property type="match status" value="1"/>
</dbReference>
<dbReference type="InterPro" id="IPR029071">
    <property type="entry name" value="Ubiquitin-like_domsf"/>
</dbReference>
<dbReference type="GO" id="GO:0006511">
    <property type="term" value="P:ubiquitin-dependent protein catabolic process"/>
    <property type="evidence" value="ECO:0007669"/>
    <property type="project" value="InterPro"/>
</dbReference>
<dbReference type="Pfam" id="PF11543">
    <property type="entry name" value="UN_NPL4"/>
    <property type="match status" value="1"/>
</dbReference>
<accession>A0A7S2TAC7</accession>
<dbReference type="PANTHER" id="PTHR12710:SF0">
    <property type="entry name" value="NUCLEAR PROTEIN LOCALIZATION PROTEIN 4 HOMOLOG"/>
    <property type="match status" value="1"/>
</dbReference>
<protein>
    <submittedName>
        <fullName evidence="3">Uncharacterized protein</fullName>
    </submittedName>
</protein>
<dbReference type="GO" id="GO:0043130">
    <property type="term" value="F:ubiquitin binding"/>
    <property type="evidence" value="ECO:0007669"/>
    <property type="project" value="TreeGrafter"/>
</dbReference>
<sequence>MIVRLRSRDGLERVKVRDGATLGELQSAIEDVTGVQASEQRLSEDQNLLKPNEAGKVRLLQSTEGLKHGSMVYLSYGFERDVPAATRKSCFEERAFGTSMTVAEMIAKQTRIERQEHADCASVSIERHAANAFQLYVNQGIAFSIKRCGFMYGTSDDEGNVRVEFIYEPPQDGSKDDVLVHAEGTEELGKVEIIAELLGLKRVGHIFSQSSEDRDYLISTKELCDMAAMQAEHGDHFVTAVVSLFHTDEGTDVHFEAYQCTRQCAKLHGEGWFQLDEDERRFCGAATLRDPREPEKKKPVIVAGKDTDRVDNEWFLCPVKILDHEGLMTSDFAVENRLTAWGTGELKAHLTKNKSMPFVRTLSDFHLLLFLSKNLNMDANDIACIVQAVASQQDPGEGYKIIIESLAGM</sequence>
<dbReference type="EMBL" id="HBHM01002310">
    <property type="protein sequence ID" value="CAD9722543.1"/>
    <property type="molecule type" value="Transcribed_RNA"/>
</dbReference>
<dbReference type="GO" id="GO:0031625">
    <property type="term" value="F:ubiquitin protein ligase binding"/>
    <property type="evidence" value="ECO:0007669"/>
    <property type="project" value="TreeGrafter"/>
</dbReference>
<evidence type="ECO:0000259" key="2">
    <source>
        <dbReference type="Pfam" id="PF11543"/>
    </source>
</evidence>
<name>A0A7S2TAC7_9CHLO</name>
<dbReference type="InterPro" id="IPR024682">
    <property type="entry name" value="Npl4_Ub-like_dom"/>
</dbReference>
<proteinExistence type="predicted"/>
<dbReference type="Gene3D" id="3.10.20.90">
    <property type="entry name" value="Phosphatidylinositol 3-kinase Catalytic Subunit, Chain A, domain 1"/>
    <property type="match status" value="1"/>
</dbReference>
<dbReference type="CDD" id="cd08061">
    <property type="entry name" value="MPN_NPL4"/>
    <property type="match status" value="1"/>
</dbReference>
<dbReference type="Pfam" id="PF05021">
    <property type="entry name" value="NPL4"/>
    <property type="match status" value="1"/>
</dbReference>
<dbReference type="GO" id="GO:0005634">
    <property type="term" value="C:nucleus"/>
    <property type="evidence" value="ECO:0007669"/>
    <property type="project" value="TreeGrafter"/>
</dbReference>